<proteinExistence type="predicted"/>
<feature type="chain" id="PRO_5038933641" description="BACON domain-containing protein" evidence="1">
    <location>
        <begin position="18"/>
        <end position="619"/>
    </location>
</feature>
<reference evidence="2" key="2">
    <citation type="journal article" date="2021" name="PeerJ">
        <title>Extensive microbial diversity within the chicken gut microbiome revealed by metagenomics and culture.</title>
        <authorList>
            <person name="Gilroy R."/>
            <person name="Ravi A."/>
            <person name="Getino M."/>
            <person name="Pursley I."/>
            <person name="Horton D.L."/>
            <person name="Alikhan N.F."/>
            <person name="Baker D."/>
            <person name="Gharbi K."/>
            <person name="Hall N."/>
            <person name="Watson M."/>
            <person name="Adriaenssens E.M."/>
            <person name="Foster-Nyarko E."/>
            <person name="Jarju S."/>
            <person name="Secka A."/>
            <person name="Antonio M."/>
            <person name="Oren A."/>
            <person name="Chaudhuri R.R."/>
            <person name="La Ragione R."/>
            <person name="Hildebrand F."/>
            <person name="Pallen M.J."/>
        </authorList>
    </citation>
    <scope>NUCLEOTIDE SEQUENCE</scope>
    <source>
        <strain evidence="2">10037</strain>
    </source>
</reference>
<name>A0A9D9I525_9BACT</name>
<gene>
    <name evidence="2" type="ORF">IAB93_08805</name>
</gene>
<accession>A0A9D9I525</accession>
<evidence type="ECO:0000313" key="2">
    <source>
        <dbReference type="EMBL" id="MBO8466072.1"/>
    </source>
</evidence>
<dbReference type="AlphaFoldDB" id="A0A9D9I525"/>
<evidence type="ECO:0008006" key="4">
    <source>
        <dbReference type="Google" id="ProtNLM"/>
    </source>
</evidence>
<sequence length="619" mass="68696">MKYRFVCFAALCLFVFAACEGTDPVPPDDPVVEEPVPEIMADSVLASFPVGGGEFSFSYYIKDACEGGSLSAWSDVSWMSSFTVSADKISFKVAENLSGEERSSEIKMAYLYNGKKTEASVAVSQLAIDVVPGDEAFDIKIEELSQVYARVRVIPADADLAYSSMFVEKSFYDELGSSDEALFDYLVEMYEGYALDAGMPLEDYLASQNGLRKGEGVVELSGMKTDSEYYAFAVGMSYDGEQTTGLYKVLFKTLSLELIDMSFDMDVRVDGTAAYVTIEPDVQYQRYVFDAVNSSTIAVEDILSVYQDYISSVIKDYVNFGMSVEQAVMQISSVGTVTDYRFDLDEYTSYYLFAIAIDKEGVLISQPGVTEFATEGVKQSDNEITITVSNIKERSADYELVATNEDNYVFVWREASVYAGMSDEQIINDIISQDEVMRTSQYSGDKSGTFSGLKPGTDYVVYAFGYYGGFANTGLFKTSFTTQAQMLSDVTFWLEHEKYFLGDEVKEIYPDLYPYMDGKAVLPVTAMTEGDAGGYFYHVFAGDITDPSSSNYATDDYLYEALTNQGYTAPSTLLYLDFGQTFTLVGFASDHDGHYGPVYREVIFLTEDGVSPIDEFRLP</sequence>
<dbReference type="PROSITE" id="PS51257">
    <property type="entry name" value="PROKAR_LIPOPROTEIN"/>
    <property type="match status" value="1"/>
</dbReference>
<reference evidence="2" key="1">
    <citation type="submission" date="2020-10" db="EMBL/GenBank/DDBJ databases">
        <authorList>
            <person name="Gilroy R."/>
        </authorList>
    </citation>
    <scope>NUCLEOTIDE SEQUENCE</scope>
    <source>
        <strain evidence="2">10037</strain>
    </source>
</reference>
<evidence type="ECO:0000256" key="1">
    <source>
        <dbReference type="SAM" id="SignalP"/>
    </source>
</evidence>
<keyword evidence="1" id="KW-0732">Signal</keyword>
<dbReference type="EMBL" id="JADIME010000093">
    <property type="protein sequence ID" value="MBO8466072.1"/>
    <property type="molecule type" value="Genomic_DNA"/>
</dbReference>
<protein>
    <recommendedName>
        <fullName evidence="4">BACON domain-containing protein</fullName>
    </recommendedName>
</protein>
<organism evidence="2 3">
    <name type="scientific">Candidatus Merdivivens pullistercoris</name>
    <dbReference type="NCBI Taxonomy" id="2840873"/>
    <lineage>
        <taxon>Bacteria</taxon>
        <taxon>Pseudomonadati</taxon>
        <taxon>Bacteroidota</taxon>
        <taxon>Bacteroidia</taxon>
        <taxon>Bacteroidales</taxon>
        <taxon>Muribaculaceae</taxon>
        <taxon>Muribaculaceae incertae sedis</taxon>
        <taxon>Candidatus Merdivivens</taxon>
    </lineage>
</organism>
<comment type="caution">
    <text evidence="2">The sequence shown here is derived from an EMBL/GenBank/DDBJ whole genome shotgun (WGS) entry which is preliminary data.</text>
</comment>
<feature type="signal peptide" evidence="1">
    <location>
        <begin position="1"/>
        <end position="17"/>
    </location>
</feature>
<dbReference type="Proteomes" id="UP000823597">
    <property type="component" value="Unassembled WGS sequence"/>
</dbReference>
<evidence type="ECO:0000313" key="3">
    <source>
        <dbReference type="Proteomes" id="UP000823597"/>
    </source>
</evidence>